<evidence type="ECO:0000313" key="15">
    <source>
        <dbReference type="EMBL" id="CAI6099822.1"/>
    </source>
</evidence>
<evidence type="ECO:0000256" key="10">
    <source>
        <dbReference type="ARBA" id="ARBA00023242"/>
    </source>
</evidence>
<feature type="domain" description="DNA repair metallo-beta-lactamase" evidence="14">
    <location>
        <begin position="479"/>
        <end position="512"/>
    </location>
</feature>
<evidence type="ECO:0000256" key="6">
    <source>
        <dbReference type="ARBA" id="ARBA00022801"/>
    </source>
</evidence>
<evidence type="ECO:0000256" key="13">
    <source>
        <dbReference type="SAM" id="MobiDB-lite"/>
    </source>
</evidence>
<keyword evidence="7" id="KW-0269">Exonuclease</keyword>
<evidence type="ECO:0000256" key="4">
    <source>
        <dbReference type="ARBA" id="ARBA00022759"/>
    </source>
</evidence>
<feature type="region of interest" description="Disordered" evidence="13">
    <location>
        <begin position="687"/>
        <end position="715"/>
    </location>
</feature>
<dbReference type="Proteomes" id="UP001160390">
    <property type="component" value="Unassembled WGS sequence"/>
</dbReference>
<evidence type="ECO:0000259" key="14">
    <source>
        <dbReference type="Pfam" id="PF07522"/>
    </source>
</evidence>
<keyword evidence="6" id="KW-0378">Hydrolase</keyword>
<dbReference type="GO" id="GO:0006303">
    <property type="term" value="P:double-strand break repair via nonhomologous end joining"/>
    <property type="evidence" value="ECO:0007669"/>
    <property type="project" value="TreeGrafter"/>
</dbReference>
<keyword evidence="8" id="KW-0233">DNA recombination</keyword>
<keyword evidence="9" id="KW-0234">DNA repair</keyword>
<evidence type="ECO:0000256" key="1">
    <source>
        <dbReference type="ARBA" id="ARBA00004123"/>
    </source>
</evidence>
<dbReference type="GO" id="GO:0006310">
    <property type="term" value="P:DNA recombination"/>
    <property type="evidence" value="ECO:0007669"/>
    <property type="project" value="UniProtKB-KW"/>
</dbReference>
<evidence type="ECO:0000256" key="8">
    <source>
        <dbReference type="ARBA" id="ARBA00023172"/>
    </source>
</evidence>
<dbReference type="InterPro" id="IPR036866">
    <property type="entry name" value="RibonucZ/Hydroxyglut_hydro"/>
</dbReference>
<dbReference type="SUPFAM" id="SSF56281">
    <property type="entry name" value="Metallo-hydrolase/oxidoreductase"/>
    <property type="match status" value="1"/>
</dbReference>
<gene>
    <name evidence="15" type="ORF">CCHLO57077_00011601</name>
</gene>
<feature type="compositionally biased region" description="Polar residues" evidence="13">
    <location>
        <begin position="700"/>
        <end position="715"/>
    </location>
</feature>
<comment type="similarity">
    <text evidence="2">Belongs to the DNA repair metallo-beta-lactamase (DRMBL) family.</text>
</comment>
<protein>
    <recommendedName>
        <fullName evidence="11">Protein artemis</fullName>
    </recommendedName>
    <alternativeName>
        <fullName evidence="12">DNA cross-link repair 1C protein</fullName>
    </alternativeName>
</protein>
<comment type="caution">
    <text evidence="15">The sequence shown here is derived from an EMBL/GenBank/DDBJ whole genome shotgun (WGS) entry which is preliminary data.</text>
</comment>
<dbReference type="PANTHER" id="PTHR23240">
    <property type="entry name" value="DNA CROSS-LINK REPAIR PROTEIN PSO2/SNM1-RELATED"/>
    <property type="match status" value="1"/>
</dbReference>
<dbReference type="AlphaFoldDB" id="A0AA35VMG9"/>
<feature type="compositionally biased region" description="Basic and acidic residues" evidence="13">
    <location>
        <begin position="594"/>
        <end position="607"/>
    </location>
</feature>
<feature type="compositionally biased region" description="Acidic residues" evidence="13">
    <location>
        <begin position="687"/>
        <end position="699"/>
    </location>
</feature>
<dbReference type="InterPro" id="IPR011084">
    <property type="entry name" value="DRMBL"/>
</dbReference>
<feature type="region of interest" description="Disordered" evidence="13">
    <location>
        <begin position="550"/>
        <end position="631"/>
    </location>
</feature>
<reference evidence="15" key="1">
    <citation type="submission" date="2023-01" db="EMBL/GenBank/DDBJ databases">
        <authorList>
            <person name="Piombo E."/>
        </authorList>
    </citation>
    <scope>NUCLEOTIDE SEQUENCE</scope>
</reference>
<keyword evidence="5" id="KW-0227">DNA damage</keyword>
<evidence type="ECO:0000313" key="16">
    <source>
        <dbReference type="Proteomes" id="UP001160390"/>
    </source>
</evidence>
<evidence type="ECO:0000256" key="3">
    <source>
        <dbReference type="ARBA" id="ARBA00022722"/>
    </source>
</evidence>
<dbReference type="GO" id="GO:0036297">
    <property type="term" value="P:interstrand cross-link repair"/>
    <property type="evidence" value="ECO:0007669"/>
    <property type="project" value="TreeGrafter"/>
</dbReference>
<dbReference type="Gene3D" id="3.60.15.10">
    <property type="entry name" value="Ribonuclease Z/Hydroxyacylglutathione hydrolase-like"/>
    <property type="match status" value="1"/>
</dbReference>
<comment type="subcellular location">
    <subcellularLocation>
        <location evidence="1">Nucleus</location>
    </subcellularLocation>
</comment>
<evidence type="ECO:0000256" key="5">
    <source>
        <dbReference type="ARBA" id="ARBA00022763"/>
    </source>
</evidence>
<name>A0AA35VMG9_9HYPO</name>
<evidence type="ECO:0000256" key="11">
    <source>
        <dbReference type="ARBA" id="ARBA00039759"/>
    </source>
</evidence>
<sequence>MSTFDGLVAEFPDIRTSAVDHFRSHSHLRPPLACFLSHVHSDHLAGLETLRSPLTAPANLVLNPSVLIHQPQSVYCSAATRAILLRLERYPCRINYALGILETRQQTYKHLHKVLVRQTLPAVSDQLGIFSLKRPMLQKPLPLNTPTCIELQPGHQLQVTLLDANHCPGSVMFLIEGDEKAILYTGDIRSEPWLVNSIQRNPAILEYTLGSKTLDKIYLDTSFIDDVRFPTKAEGIVELLAKVSRYSDDTIFHFQAWTYGYEDVWVALAKSLKTAIHVDDYKMRIYKSLKANSSGKSPITFSHLSPEGPALVGHMCGNSPHPGCLTSVENVRVHSCEKGNMCSTAKATSVVRIQPIIARMPTGAELIEAGIGGGGEDLERENELDALSADDLRNLQEKIRTFLNLGEIDAEKMGDFLSKVALSGRSLTLDLQATTEEQASSLTIDKVIQAIARQLSPATTDVPKIGTNMDQRAETPLPRVIRFPYSRHSSYHELCLLVAAFKPRDVWPCTVNIDEWLKYDVTIKSLFGEHCSGTTYAHDLKMDILRQARPPVMNPSSNKNSQETDYSRPRTESPPVSINHRRSGAPPPSSPSFRDVETDSKTNRPEMKYATPSVGEGVSSPFSTPTRRTHGVKRRFEEYSKTGTTGEPGEGPDCQQTIRSILPGSHPNASTIQREAYFRKLWEEECNETGTTDEAEEGPESQQTDKSFVSTISPNASTIRKEAYYRMLMDKEWDEDGLISTNGGHTTKEEELGH</sequence>
<evidence type="ECO:0000256" key="12">
    <source>
        <dbReference type="ARBA" id="ARBA00042677"/>
    </source>
</evidence>
<evidence type="ECO:0000256" key="7">
    <source>
        <dbReference type="ARBA" id="ARBA00022839"/>
    </source>
</evidence>
<keyword evidence="10" id="KW-0539">Nucleus</keyword>
<dbReference type="GO" id="GO:0003684">
    <property type="term" value="F:damaged DNA binding"/>
    <property type="evidence" value="ECO:0007669"/>
    <property type="project" value="TreeGrafter"/>
</dbReference>
<evidence type="ECO:0000256" key="9">
    <source>
        <dbReference type="ARBA" id="ARBA00023204"/>
    </source>
</evidence>
<proteinExistence type="inferred from homology"/>
<dbReference type="Pfam" id="PF07522">
    <property type="entry name" value="DRMBL"/>
    <property type="match status" value="1"/>
</dbReference>
<accession>A0AA35VMG9</accession>
<dbReference type="PANTHER" id="PTHR23240:SF8">
    <property type="entry name" value="PROTEIN ARTEMIS"/>
    <property type="match status" value="1"/>
</dbReference>
<keyword evidence="16" id="KW-1185">Reference proteome</keyword>
<dbReference type="GO" id="GO:0035312">
    <property type="term" value="F:5'-3' DNA exonuclease activity"/>
    <property type="evidence" value="ECO:0007669"/>
    <property type="project" value="TreeGrafter"/>
</dbReference>
<keyword evidence="4" id="KW-0255">Endonuclease</keyword>
<dbReference type="GO" id="GO:0005634">
    <property type="term" value="C:nucleus"/>
    <property type="evidence" value="ECO:0007669"/>
    <property type="project" value="UniProtKB-SubCell"/>
</dbReference>
<dbReference type="GO" id="GO:0004519">
    <property type="term" value="F:endonuclease activity"/>
    <property type="evidence" value="ECO:0007669"/>
    <property type="project" value="UniProtKB-KW"/>
</dbReference>
<feature type="region of interest" description="Disordered" evidence="13">
    <location>
        <begin position="733"/>
        <end position="754"/>
    </location>
</feature>
<evidence type="ECO:0000256" key="2">
    <source>
        <dbReference type="ARBA" id="ARBA00010304"/>
    </source>
</evidence>
<feature type="compositionally biased region" description="Polar residues" evidence="13">
    <location>
        <begin position="554"/>
        <end position="564"/>
    </location>
</feature>
<organism evidence="15 16">
    <name type="scientific">Clonostachys chloroleuca</name>
    <dbReference type="NCBI Taxonomy" id="1926264"/>
    <lineage>
        <taxon>Eukaryota</taxon>
        <taxon>Fungi</taxon>
        <taxon>Dikarya</taxon>
        <taxon>Ascomycota</taxon>
        <taxon>Pezizomycotina</taxon>
        <taxon>Sordariomycetes</taxon>
        <taxon>Hypocreomycetidae</taxon>
        <taxon>Hypocreales</taxon>
        <taxon>Bionectriaceae</taxon>
        <taxon>Clonostachys</taxon>
    </lineage>
</organism>
<dbReference type="GO" id="GO:0000723">
    <property type="term" value="P:telomere maintenance"/>
    <property type="evidence" value="ECO:0007669"/>
    <property type="project" value="TreeGrafter"/>
</dbReference>
<keyword evidence="3" id="KW-0540">Nuclease</keyword>
<dbReference type="EMBL" id="CABFNP030001329">
    <property type="protein sequence ID" value="CAI6099822.1"/>
    <property type="molecule type" value="Genomic_DNA"/>
</dbReference>